<comment type="caution">
    <text evidence="1">The sequence shown here is derived from an EMBL/GenBank/DDBJ whole genome shotgun (WGS) entry which is preliminary data.</text>
</comment>
<accession>A0ACC0KPH0</accession>
<evidence type="ECO:0000313" key="1">
    <source>
        <dbReference type="EMBL" id="KAI8438423.1"/>
    </source>
</evidence>
<gene>
    <name evidence="1" type="ORF">MSG28_010950</name>
</gene>
<protein>
    <submittedName>
        <fullName evidence="1">Uncharacterized protein</fullName>
    </submittedName>
</protein>
<reference evidence="1 2" key="1">
    <citation type="journal article" date="2022" name="Genome Biol. Evol.">
        <title>The Spruce Budworm Genome: Reconstructing the Evolutionary History of Antifreeze Proteins.</title>
        <authorList>
            <person name="Beliveau C."/>
            <person name="Gagne P."/>
            <person name="Picq S."/>
            <person name="Vernygora O."/>
            <person name="Keeling C.I."/>
            <person name="Pinkney K."/>
            <person name="Doucet D."/>
            <person name="Wen F."/>
            <person name="Johnston J.S."/>
            <person name="Maaroufi H."/>
            <person name="Boyle B."/>
            <person name="Laroche J."/>
            <person name="Dewar K."/>
            <person name="Juretic N."/>
            <person name="Blackburn G."/>
            <person name="Nisole A."/>
            <person name="Brunet B."/>
            <person name="Brandao M."/>
            <person name="Lumley L."/>
            <person name="Duan J."/>
            <person name="Quan G."/>
            <person name="Lucarotti C.J."/>
            <person name="Roe A.D."/>
            <person name="Sperling F.A.H."/>
            <person name="Levesque R.C."/>
            <person name="Cusson M."/>
        </authorList>
    </citation>
    <scope>NUCLEOTIDE SEQUENCE [LARGE SCALE GENOMIC DNA]</scope>
    <source>
        <strain evidence="1">Glfc:IPQL:Cfum</strain>
    </source>
</reference>
<evidence type="ECO:0000313" key="2">
    <source>
        <dbReference type="Proteomes" id="UP001064048"/>
    </source>
</evidence>
<dbReference type="EMBL" id="CM046118">
    <property type="protein sequence ID" value="KAI8438423.1"/>
    <property type="molecule type" value="Genomic_DNA"/>
</dbReference>
<name>A0ACC0KPH0_CHOFU</name>
<keyword evidence="2" id="KW-1185">Reference proteome</keyword>
<dbReference type="Proteomes" id="UP001064048">
    <property type="component" value="Chromosome 18"/>
</dbReference>
<organism evidence="1 2">
    <name type="scientific">Choristoneura fumiferana</name>
    <name type="common">Spruce budworm moth</name>
    <name type="synonym">Archips fumiferana</name>
    <dbReference type="NCBI Taxonomy" id="7141"/>
    <lineage>
        <taxon>Eukaryota</taxon>
        <taxon>Metazoa</taxon>
        <taxon>Ecdysozoa</taxon>
        <taxon>Arthropoda</taxon>
        <taxon>Hexapoda</taxon>
        <taxon>Insecta</taxon>
        <taxon>Pterygota</taxon>
        <taxon>Neoptera</taxon>
        <taxon>Endopterygota</taxon>
        <taxon>Lepidoptera</taxon>
        <taxon>Glossata</taxon>
        <taxon>Ditrysia</taxon>
        <taxon>Tortricoidea</taxon>
        <taxon>Tortricidae</taxon>
        <taxon>Tortricinae</taxon>
        <taxon>Choristoneura</taxon>
    </lineage>
</organism>
<sequence>MGIVNSTDTRRISFDNKFAISPTLGVQNSIEDNNINDVLQIDDITGDDENDLLFLKDSKQLDAQEGDPDYWLQRLDALRKEHLMINKIVETEYEKTAENARKFYDIPNITPEKIQKMKPCFDWRAKIMQCYEDNPRQPLVCSGVVQAFSNCVASCRTAKE</sequence>
<proteinExistence type="predicted"/>